<dbReference type="EMBL" id="MAVT02001576">
    <property type="protein sequence ID" value="POS70581.1"/>
    <property type="molecule type" value="Genomic_DNA"/>
</dbReference>
<evidence type="ECO:0000313" key="1">
    <source>
        <dbReference type="EMBL" id="POS70581.1"/>
    </source>
</evidence>
<protein>
    <submittedName>
        <fullName evidence="1">Uncharacterized protein</fullName>
    </submittedName>
</protein>
<gene>
    <name evidence="1" type="ORF">DHEL01_v211023</name>
</gene>
<dbReference type="Proteomes" id="UP000094444">
    <property type="component" value="Unassembled WGS sequence"/>
</dbReference>
<comment type="caution">
    <text evidence="1">The sequence shown here is derived from an EMBL/GenBank/DDBJ whole genome shotgun (WGS) entry which is preliminary data.</text>
</comment>
<organism evidence="1 2">
    <name type="scientific">Diaporthe helianthi</name>
    <dbReference type="NCBI Taxonomy" id="158607"/>
    <lineage>
        <taxon>Eukaryota</taxon>
        <taxon>Fungi</taxon>
        <taxon>Dikarya</taxon>
        <taxon>Ascomycota</taxon>
        <taxon>Pezizomycotina</taxon>
        <taxon>Sordariomycetes</taxon>
        <taxon>Sordariomycetidae</taxon>
        <taxon>Diaporthales</taxon>
        <taxon>Diaporthaceae</taxon>
        <taxon>Diaporthe</taxon>
    </lineage>
</organism>
<keyword evidence="2" id="KW-1185">Reference proteome</keyword>
<evidence type="ECO:0000313" key="2">
    <source>
        <dbReference type="Proteomes" id="UP000094444"/>
    </source>
</evidence>
<dbReference type="InParanoid" id="A0A2P5HK32"/>
<accession>A0A2P5HK32</accession>
<reference evidence="1" key="1">
    <citation type="submission" date="2017-09" db="EMBL/GenBank/DDBJ databases">
        <title>Polyketide synthases of a Diaporthe helianthi virulent isolate.</title>
        <authorList>
            <person name="Baroncelli R."/>
        </authorList>
    </citation>
    <scope>NUCLEOTIDE SEQUENCE [LARGE SCALE GENOMIC DNA]</scope>
    <source>
        <strain evidence="1">7/96</strain>
    </source>
</reference>
<name>A0A2P5HK32_DIAHE</name>
<proteinExistence type="predicted"/>
<dbReference type="AlphaFoldDB" id="A0A2P5HK32"/>
<sequence length="122" mass="12789">MRFCRHRAARSVNCVAAFPLCSTGPEDLQLSRRLEANDDVALATERVDKLIVSSAELIGDDPASPDAGRTLVRVLQELSKPAAGWLAVGLGSAVKAPSEAASPAWSGRVVGLGNKYAMARAS</sequence>